<dbReference type="KEGG" id="atq:GH723_05310"/>
<feature type="transmembrane region" description="Helical" evidence="1">
    <location>
        <begin position="361"/>
        <end position="380"/>
    </location>
</feature>
<proteinExistence type="predicted"/>
<evidence type="ECO:0000313" key="3">
    <source>
        <dbReference type="Proteomes" id="UP000334019"/>
    </source>
</evidence>
<name>A0A5Q2RJ24_9ACTN</name>
<protein>
    <submittedName>
        <fullName evidence="2">DUF3068 domain-containing protein</fullName>
    </submittedName>
</protein>
<dbReference type="InterPro" id="IPR021424">
    <property type="entry name" value="PorA"/>
</dbReference>
<keyword evidence="1" id="KW-0812">Transmembrane</keyword>
<organism evidence="2 3">
    <name type="scientific">Actinomarinicola tropica</name>
    <dbReference type="NCBI Taxonomy" id="2789776"/>
    <lineage>
        <taxon>Bacteria</taxon>
        <taxon>Bacillati</taxon>
        <taxon>Actinomycetota</taxon>
        <taxon>Acidimicrobiia</taxon>
        <taxon>Acidimicrobiales</taxon>
        <taxon>Iamiaceae</taxon>
        <taxon>Actinomarinicola</taxon>
    </lineage>
</organism>
<dbReference type="Pfam" id="PF11271">
    <property type="entry name" value="PorA"/>
    <property type="match status" value="1"/>
</dbReference>
<accession>A0A5Q2RJ24</accession>
<evidence type="ECO:0000256" key="1">
    <source>
        <dbReference type="SAM" id="Phobius"/>
    </source>
</evidence>
<gene>
    <name evidence="2" type="ORF">GH723_05310</name>
</gene>
<dbReference type="EMBL" id="CP045851">
    <property type="protein sequence ID" value="QGG94571.1"/>
    <property type="molecule type" value="Genomic_DNA"/>
</dbReference>
<dbReference type="AlphaFoldDB" id="A0A5Q2RJ24"/>
<evidence type="ECO:0000313" key="2">
    <source>
        <dbReference type="EMBL" id="QGG94571.1"/>
    </source>
</evidence>
<sequence length="388" mass="42010">MPPPHRFPRWALIVPAALVLAALAWVVFAVPALVRYPTDLEVSPRYEGTFTLFVDPTSAAPLDEPVEVPLVVERHIEVDGDESSRDLAVVEETIRQEAGDLFETTQTNVYVMDRRSLENVADDRAYAFEPSNVVDRSPAYRLNLPFDLGEDDTNPIYKNEIAATYDMRPDPDGATEEVGGLTLHPFVAELDEAPIDAAYLEELGQVVPLPRELTFEQLEPHLAAAGIDVTELLAELGPVLAPEDLDTLVALTEETIPLDYVMSFEGRAGIELTTGAEVDVGASESVGARPRLAAEDELRAVLGRYPEVPAAAEAATALDEVLDGPPVRLFEYSYDQTAASVEDVADTVADLRQQVDLATTWVPAGLAALAVVVLGAGLVVHGRRRSHA</sequence>
<keyword evidence="1" id="KW-0472">Membrane</keyword>
<dbReference type="RefSeq" id="WP_153758677.1">
    <property type="nucleotide sequence ID" value="NZ_CP045851.1"/>
</dbReference>
<keyword evidence="1" id="KW-1133">Transmembrane helix</keyword>
<dbReference type="Proteomes" id="UP000334019">
    <property type="component" value="Chromosome"/>
</dbReference>
<reference evidence="2 3" key="1">
    <citation type="submission" date="2019-11" db="EMBL/GenBank/DDBJ databases">
        <authorList>
            <person name="He Y."/>
        </authorList>
    </citation>
    <scope>NUCLEOTIDE SEQUENCE [LARGE SCALE GENOMIC DNA]</scope>
    <source>
        <strain evidence="2 3">SCSIO 58843</strain>
    </source>
</reference>
<keyword evidence="3" id="KW-1185">Reference proteome</keyword>